<dbReference type="Pfam" id="PF01136">
    <property type="entry name" value="Peptidase_U32"/>
    <property type="match status" value="1"/>
</dbReference>
<feature type="non-terminal residue" evidence="4">
    <location>
        <position position="304"/>
    </location>
</feature>
<dbReference type="InterPro" id="IPR051454">
    <property type="entry name" value="RNA/ubiquinone_mod_enzymes"/>
</dbReference>
<dbReference type="PANTHER" id="PTHR30217:SF6">
    <property type="entry name" value="TRNA HYDROXYLATION PROTEIN P"/>
    <property type="match status" value="1"/>
</dbReference>
<organism evidence="4">
    <name type="scientific">marine sediment metagenome</name>
    <dbReference type="NCBI Taxonomy" id="412755"/>
    <lineage>
        <taxon>unclassified sequences</taxon>
        <taxon>metagenomes</taxon>
        <taxon>ecological metagenomes</taxon>
    </lineage>
</organism>
<sequence length="304" mass="33878">MKKPELLAPAGDLEKLKWAVAYGADAVYFGAEFGSLRSFAGNFSFDDAEKGIAHLHENNRKGYVALNIYPFSEEYDKLIETAKTLDDIGVDAFIVADLGVLNELKKLNLNAALHISTQANTTSSQAVLAYKQLGASRVNLARELSADRIKDIQHQIGDGIETEVFIHGSVCFSYSGRCAISDYMTGFAANRGECKHPCRWKYSLVEEKRPGEYMPVYEDDRGLYLFNSKELALFGFVPALTEAGVRSFKIEGRMKSIHYIATVVSFYRKVIDGKVFSWEEGLEMLSRIPNRGYSQGFMKGAIEA</sequence>
<protein>
    <recommendedName>
        <fullName evidence="5">Peptidase family U32 C-terminal domain-containing protein</fullName>
    </recommendedName>
</protein>
<comment type="caution">
    <text evidence="4">The sequence shown here is derived from an EMBL/GenBank/DDBJ whole genome shotgun (WGS) entry which is preliminary data.</text>
</comment>
<dbReference type="GO" id="GO:0008233">
    <property type="term" value="F:peptidase activity"/>
    <property type="evidence" value="ECO:0007669"/>
    <property type="project" value="UniProtKB-KW"/>
</dbReference>
<dbReference type="InterPro" id="IPR001539">
    <property type="entry name" value="Peptidase_U32"/>
</dbReference>
<accession>A0A0F8Y7X7</accession>
<evidence type="ECO:0008006" key="5">
    <source>
        <dbReference type="Google" id="ProtNLM"/>
    </source>
</evidence>
<dbReference type="AlphaFoldDB" id="A0A0F8Y7X7"/>
<evidence type="ECO:0000256" key="1">
    <source>
        <dbReference type="ARBA" id="ARBA00022670"/>
    </source>
</evidence>
<proteinExistence type="inferred from homology"/>
<dbReference type="EMBL" id="LAZR01058492">
    <property type="protein sequence ID" value="KKK69770.1"/>
    <property type="molecule type" value="Genomic_DNA"/>
</dbReference>
<dbReference type="PANTHER" id="PTHR30217">
    <property type="entry name" value="PEPTIDASE U32 FAMILY"/>
    <property type="match status" value="1"/>
</dbReference>
<dbReference type="PROSITE" id="PS01276">
    <property type="entry name" value="PEPTIDASE_U32"/>
    <property type="match status" value="1"/>
</dbReference>
<keyword evidence="1" id="KW-0645">Protease</keyword>
<comment type="similarity">
    <text evidence="3">Belongs to the peptidase U32 family.</text>
</comment>
<name>A0A0F8Y7X7_9ZZZZ</name>
<gene>
    <name evidence="4" type="ORF">LCGC14_2930700</name>
</gene>
<dbReference type="GO" id="GO:0006508">
    <property type="term" value="P:proteolysis"/>
    <property type="evidence" value="ECO:0007669"/>
    <property type="project" value="UniProtKB-KW"/>
</dbReference>
<evidence type="ECO:0000256" key="2">
    <source>
        <dbReference type="ARBA" id="ARBA00022801"/>
    </source>
</evidence>
<keyword evidence="2" id="KW-0378">Hydrolase</keyword>
<evidence type="ECO:0000313" key="4">
    <source>
        <dbReference type="EMBL" id="KKK69770.1"/>
    </source>
</evidence>
<reference evidence="4" key="1">
    <citation type="journal article" date="2015" name="Nature">
        <title>Complex archaea that bridge the gap between prokaryotes and eukaryotes.</title>
        <authorList>
            <person name="Spang A."/>
            <person name="Saw J.H."/>
            <person name="Jorgensen S.L."/>
            <person name="Zaremba-Niedzwiedzka K."/>
            <person name="Martijn J."/>
            <person name="Lind A.E."/>
            <person name="van Eijk R."/>
            <person name="Schleper C."/>
            <person name="Guy L."/>
            <person name="Ettema T.J."/>
        </authorList>
    </citation>
    <scope>NUCLEOTIDE SEQUENCE</scope>
</reference>
<evidence type="ECO:0000256" key="3">
    <source>
        <dbReference type="ARBA" id="ARBA00038374"/>
    </source>
</evidence>